<evidence type="ECO:0000259" key="6">
    <source>
        <dbReference type="PROSITE" id="PS50262"/>
    </source>
</evidence>
<accession>A0A815GNH6</accession>
<keyword evidence="2 5" id="KW-0812">Transmembrane</keyword>
<dbReference type="AlphaFoldDB" id="A0A815GNH6"/>
<feature type="transmembrane region" description="Helical" evidence="5">
    <location>
        <begin position="396"/>
        <end position="415"/>
    </location>
</feature>
<dbReference type="Proteomes" id="UP000663864">
    <property type="component" value="Unassembled WGS sequence"/>
</dbReference>
<feature type="transmembrane region" description="Helical" evidence="5">
    <location>
        <begin position="297"/>
        <end position="318"/>
    </location>
</feature>
<comment type="subcellular location">
    <subcellularLocation>
        <location evidence="1">Membrane</location>
    </subcellularLocation>
</comment>
<feature type="transmembrane region" description="Helical" evidence="5">
    <location>
        <begin position="259"/>
        <end position="282"/>
    </location>
</feature>
<organism evidence="7 8">
    <name type="scientific">Rotaria sordida</name>
    <dbReference type="NCBI Taxonomy" id="392033"/>
    <lineage>
        <taxon>Eukaryota</taxon>
        <taxon>Metazoa</taxon>
        <taxon>Spiralia</taxon>
        <taxon>Gnathifera</taxon>
        <taxon>Rotifera</taxon>
        <taxon>Eurotatoria</taxon>
        <taxon>Bdelloidea</taxon>
        <taxon>Philodinida</taxon>
        <taxon>Philodinidae</taxon>
        <taxon>Rotaria</taxon>
    </lineage>
</organism>
<protein>
    <recommendedName>
        <fullName evidence="6">G-protein coupled receptors family 1 profile domain-containing protein</fullName>
    </recommendedName>
</protein>
<evidence type="ECO:0000256" key="2">
    <source>
        <dbReference type="ARBA" id="ARBA00022692"/>
    </source>
</evidence>
<proteinExistence type="predicted"/>
<dbReference type="EMBL" id="CAJNOT010002769">
    <property type="protein sequence ID" value="CAF1342375.1"/>
    <property type="molecule type" value="Genomic_DNA"/>
</dbReference>
<feature type="domain" description="G-protein coupled receptors family 1 profile" evidence="6">
    <location>
        <begin position="233"/>
        <end position="434"/>
    </location>
</feature>
<dbReference type="InterPro" id="IPR020864">
    <property type="entry name" value="MACPF"/>
</dbReference>
<dbReference type="PROSITE" id="PS50262">
    <property type="entry name" value="G_PROTEIN_RECEP_F1_2"/>
    <property type="match status" value="1"/>
</dbReference>
<evidence type="ECO:0000313" key="7">
    <source>
        <dbReference type="EMBL" id="CAF1342375.1"/>
    </source>
</evidence>
<evidence type="ECO:0000256" key="1">
    <source>
        <dbReference type="ARBA" id="ARBA00004370"/>
    </source>
</evidence>
<keyword evidence="3 5" id="KW-1133">Transmembrane helix</keyword>
<evidence type="ECO:0000256" key="3">
    <source>
        <dbReference type="ARBA" id="ARBA00022989"/>
    </source>
</evidence>
<gene>
    <name evidence="7" type="ORF">ZHD862_LOCUS30117</name>
</gene>
<evidence type="ECO:0000256" key="5">
    <source>
        <dbReference type="SAM" id="Phobius"/>
    </source>
</evidence>
<dbReference type="Pfam" id="PF01823">
    <property type="entry name" value="MACPF"/>
    <property type="match status" value="1"/>
</dbReference>
<comment type="caution">
    <text evidence="7">The sequence shown here is derived from an EMBL/GenBank/DDBJ whole genome shotgun (WGS) entry which is preliminary data.</text>
</comment>
<feature type="transmembrane region" description="Helical" evidence="5">
    <location>
        <begin position="224"/>
        <end position="247"/>
    </location>
</feature>
<dbReference type="SUPFAM" id="SSF81321">
    <property type="entry name" value="Family A G protein-coupled receptor-like"/>
    <property type="match status" value="1"/>
</dbReference>
<keyword evidence="4 5" id="KW-0472">Membrane</keyword>
<name>A0A815GNH6_9BILA</name>
<evidence type="ECO:0000313" key="8">
    <source>
        <dbReference type="Proteomes" id="UP000663864"/>
    </source>
</evidence>
<sequence length="434" mass="50603">MYKAAAEASFLSSFGLSANYDSDSKYNQTSINEYKRKINRKVVSSKGGEIFILGGHMEAWQASVKKSPAIIRRAVENLTYFIQADKIPELTDMALSKVRKEINEAVNTYMEMNTIRGCMNRNSPSFNWIANLDDGSCASVQQTTQFGGFIRTCTEDSHMPQTEEEKNICFNFPFPVPSLIEQHIIKEIYSNAFISQMIDEDSTFNISNSSEIIVNDVIPKIVGFWLYIIFLIPSIICSFIIISYLLFHRPSRNALNNHVILVDLIIGLISELTLYPSILYYYRYDGIWHRSRTFCAIWSFIDSGLYVTQMVLVCWASIERHILIFHSRWMMTKKKLFFIHYLPLILILLYCMIYYSIAHFFPPCENYFDDSTMQCCYLCFYDYYALFMWEMIAHEIIPSIIIVISSITLIVRVSWQKHRMNKEETFAIMELSFE</sequence>
<dbReference type="GO" id="GO:0016020">
    <property type="term" value="C:membrane"/>
    <property type="evidence" value="ECO:0007669"/>
    <property type="project" value="UniProtKB-SubCell"/>
</dbReference>
<dbReference type="Gene3D" id="1.20.1070.10">
    <property type="entry name" value="Rhodopsin 7-helix transmembrane proteins"/>
    <property type="match status" value="1"/>
</dbReference>
<evidence type="ECO:0000256" key="4">
    <source>
        <dbReference type="ARBA" id="ARBA00023136"/>
    </source>
</evidence>
<dbReference type="InterPro" id="IPR017452">
    <property type="entry name" value="GPCR_Rhodpsn_7TM"/>
</dbReference>
<feature type="transmembrane region" description="Helical" evidence="5">
    <location>
        <begin position="338"/>
        <end position="357"/>
    </location>
</feature>
<reference evidence="7" key="1">
    <citation type="submission" date="2021-02" db="EMBL/GenBank/DDBJ databases">
        <authorList>
            <person name="Nowell W R."/>
        </authorList>
    </citation>
    <scope>NUCLEOTIDE SEQUENCE</scope>
</reference>